<dbReference type="CDD" id="cd02440">
    <property type="entry name" value="AdoMet_MTases"/>
    <property type="match status" value="1"/>
</dbReference>
<dbReference type="GO" id="GO:0032259">
    <property type="term" value="P:methylation"/>
    <property type="evidence" value="ECO:0007669"/>
    <property type="project" value="UniProtKB-KW"/>
</dbReference>
<gene>
    <name evidence="2" type="ORF">Aph01nite_75180</name>
</gene>
<reference evidence="2" key="1">
    <citation type="submission" date="2021-01" db="EMBL/GenBank/DDBJ databases">
        <title>Whole genome shotgun sequence of Acrocarpospora phusangensis NBRC 108782.</title>
        <authorList>
            <person name="Komaki H."/>
            <person name="Tamura T."/>
        </authorList>
    </citation>
    <scope>NUCLEOTIDE SEQUENCE</scope>
    <source>
        <strain evidence="2">NBRC 108782</strain>
    </source>
</reference>
<dbReference type="GO" id="GO:0008168">
    <property type="term" value="F:methyltransferase activity"/>
    <property type="evidence" value="ECO:0007669"/>
    <property type="project" value="UniProtKB-KW"/>
</dbReference>
<keyword evidence="3" id="KW-1185">Reference proteome</keyword>
<dbReference type="AlphaFoldDB" id="A0A919UT01"/>
<dbReference type="Gene3D" id="3.40.50.150">
    <property type="entry name" value="Vaccinia Virus protein VP39"/>
    <property type="match status" value="1"/>
</dbReference>
<keyword evidence="2" id="KW-0489">Methyltransferase</keyword>
<name>A0A919UT01_9ACTN</name>
<protein>
    <submittedName>
        <fullName evidence="2">SAM-dependent methyltransferase</fullName>
    </submittedName>
</protein>
<keyword evidence="2" id="KW-0808">Transferase</keyword>
<feature type="domain" description="Methyltransferase" evidence="1">
    <location>
        <begin position="55"/>
        <end position="156"/>
    </location>
</feature>
<evidence type="ECO:0000313" key="2">
    <source>
        <dbReference type="EMBL" id="GIH29208.1"/>
    </source>
</evidence>
<dbReference type="InterPro" id="IPR025714">
    <property type="entry name" value="Methyltranfer_dom"/>
</dbReference>
<dbReference type="PANTHER" id="PTHR43464:SF3">
    <property type="entry name" value="SAM-DEPENDENT METHYLTRANSFERASE"/>
    <property type="match status" value="1"/>
</dbReference>
<dbReference type="EMBL" id="BOOA01000113">
    <property type="protein sequence ID" value="GIH29208.1"/>
    <property type="molecule type" value="Genomic_DNA"/>
</dbReference>
<dbReference type="SUPFAM" id="SSF53335">
    <property type="entry name" value="S-adenosyl-L-methionine-dependent methyltransferases"/>
    <property type="match status" value="1"/>
</dbReference>
<organism evidence="2 3">
    <name type="scientific">Acrocarpospora phusangensis</name>
    <dbReference type="NCBI Taxonomy" id="1070424"/>
    <lineage>
        <taxon>Bacteria</taxon>
        <taxon>Bacillati</taxon>
        <taxon>Actinomycetota</taxon>
        <taxon>Actinomycetes</taxon>
        <taxon>Streptosporangiales</taxon>
        <taxon>Streptosporangiaceae</taxon>
        <taxon>Acrocarpospora</taxon>
    </lineage>
</organism>
<accession>A0A919UT01</accession>
<evidence type="ECO:0000313" key="3">
    <source>
        <dbReference type="Proteomes" id="UP000640052"/>
    </source>
</evidence>
<comment type="caution">
    <text evidence="2">The sequence shown here is derived from an EMBL/GenBank/DDBJ whole genome shotgun (WGS) entry which is preliminary data.</text>
</comment>
<dbReference type="InterPro" id="IPR029063">
    <property type="entry name" value="SAM-dependent_MTases_sf"/>
</dbReference>
<dbReference type="PANTHER" id="PTHR43464">
    <property type="entry name" value="METHYLTRANSFERASE"/>
    <property type="match status" value="1"/>
</dbReference>
<evidence type="ECO:0000259" key="1">
    <source>
        <dbReference type="Pfam" id="PF13847"/>
    </source>
</evidence>
<sequence length="265" mass="28393">MADIGWRGDGLFRESGRMNRQLISHIAHSDHQIAAPITEANLDNLLVRAKLPARARILDLGCGEGVWILRALSLYPDATADGVDISPEGLASAAEAAKALGLADHVRFHQSPADDFDGSGYDLVLCVGATHAFGGLTATVEAIRRFVKPGGLALVGEGFWETPPGADVLTLLGAEPDEYGDLAATVARAETAGFATIYAHTSEIAEWDEYEWSWTGSLLRWAHEHPGPDGDAAREAALDHRNMWLNGYRGVLGFVTLLLKDTTAP</sequence>
<dbReference type="Proteomes" id="UP000640052">
    <property type="component" value="Unassembled WGS sequence"/>
</dbReference>
<proteinExistence type="predicted"/>
<dbReference type="Pfam" id="PF13847">
    <property type="entry name" value="Methyltransf_31"/>
    <property type="match status" value="1"/>
</dbReference>